<comment type="caution">
    <text evidence="1">The sequence shown here is derived from an EMBL/GenBank/DDBJ whole genome shotgun (WGS) entry which is preliminary data.</text>
</comment>
<dbReference type="GO" id="GO:0030246">
    <property type="term" value="F:carbohydrate binding"/>
    <property type="evidence" value="ECO:0007669"/>
    <property type="project" value="InterPro"/>
</dbReference>
<dbReference type="Gene3D" id="2.70.98.10">
    <property type="match status" value="1"/>
</dbReference>
<protein>
    <submittedName>
        <fullName evidence="1">Putative cytoplasmic protein</fullName>
    </submittedName>
</protein>
<reference evidence="1 2" key="1">
    <citation type="submission" date="2018-08" db="EMBL/GenBank/DDBJ databases">
        <title>Recombination of ecologically and evolutionarily significant loci maintains genetic cohesion in the Pseudomonas syringae species complex.</title>
        <authorList>
            <person name="Dillon M."/>
            <person name="Thakur S."/>
            <person name="Almeida R.N.D."/>
            <person name="Weir B.S."/>
            <person name="Guttman D.S."/>
        </authorList>
    </citation>
    <scope>NUCLEOTIDE SEQUENCE [LARGE SCALE GENOMIC DNA]</scope>
    <source>
        <strain evidence="1 2">ICMP 4324</strain>
    </source>
</reference>
<accession>A0A3M4Y687</accession>
<sequence length="181" mass="20522">MLMKDRHDYFTGEGKLWFDNQNHIASACACSLTVAKAFIKKLREHGYPQLWDQTSRLLLESANFSVRAWTYPSGVKALSLENSRGKLVILPWQGQMIWSAEFDGVDLTMLNMFTQPRPSASVIGTYGCFMFHSGLLRNGCGCLQCPKHRYRISQRKHQTRDGSAALYLGQGQPLYIQLDIA</sequence>
<name>A0A3M4Y687_PSESG</name>
<evidence type="ECO:0000313" key="2">
    <source>
        <dbReference type="Proteomes" id="UP000276829"/>
    </source>
</evidence>
<evidence type="ECO:0000313" key="1">
    <source>
        <dbReference type="EMBL" id="RMM74172.1"/>
    </source>
</evidence>
<dbReference type="PROSITE" id="PS51257">
    <property type="entry name" value="PROKAR_LIPOPROTEIN"/>
    <property type="match status" value="1"/>
</dbReference>
<proteinExistence type="predicted"/>
<dbReference type="AlphaFoldDB" id="A0A3M4Y687"/>
<dbReference type="Proteomes" id="UP000276829">
    <property type="component" value="Unassembled WGS sequence"/>
</dbReference>
<organism evidence="1 2">
    <name type="scientific">Pseudomonas savastanoi pv. glycinea</name>
    <name type="common">Pseudomonas syringae pv. glycinea</name>
    <dbReference type="NCBI Taxonomy" id="318"/>
    <lineage>
        <taxon>Bacteria</taxon>
        <taxon>Pseudomonadati</taxon>
        <taxon>Pseudomonadota</taxon>
        <taxon>Gammaproteobacteria</taxon>
        <taxon>Pseudomonadales</taxon>
        <taxon>Pseudomonadaceae</taxon>
        <taxon>Pseudomonas</taxon>
    </lineage>
</organism>
<dbReference type="InterPro" id="IPR014718">
    <property type="entry name" value="GH-type_carb-bd"/>
</dbReference>
<dbReference type="EMBL" id="RBON01000042">
    <property type="protein sequence ID" value="RMM74172.1"/>
    <property type="molecule type" value="Genomic_DNA"/>
</dbReference>
<gene>
    <name evidence="1" type="ORF">ALQ73_01082</name>
</gene>